<name>A0A0A2LKD2_9FLAO</name>
<dbReference type="CDD" id="cd02226">
    <property type="entry name" value="cupin_YdbB-like"/>
    <property type="match status" value="1"/>
</dbReference>
<evidence type="ECO:0000313" key="2">
    <source>
        <dbReference type="EMBL" id="KGO79643.1"/>
    </source>
</evidence>
<dbReference type="InterPro" id="IPR014710">
    <property type="entry name" value="RmlC-like_jellyroll"/>
</dbReference>
<evidence type="ECO:0000259" key="1">
    <source>
        <dbReference type="Pfam" id="PF07883"/>
    </source>
</evidence>
<organism evidence="2 3">
    <name type="scientific">Flavobacterium beibuense F44-8</name>
    <dbReference type="NCBI Taxonomy" id="1406840"/>
    <lineage>
        <taxon>Bacteria</taxon>
        <taxon>Pseudomonadati</taxon>
        <taxon>Bacteroidota</taxon>
        <taxon>Flavobacteriia</taxon>
        <taxon>Flavobacteriales</taxon>
        <taxon>Flavobacteriaceae</taxon>
        <taxon>Flavobacterium</taxon>
    </lineage>
</organism>
<dbReference type="Proteomes" id="UP000030129">
    <property type="component" value="Unassembled WGS sequence"/>
</dbReference>
<proteinExistence type="predicted"/>
<dbReference type="GO" id="GO:0016853">
    <property type="term" value="F:isomerase activity"/>
    <property type="evidence" value="ECO:0007669"/>
    <property type="project" value="UniProtKB-KW"/>
</dbReference>
<reference evidence="2 3" key="1">
    <citation type="submission" date="2013-09" db="EMBL/GenBank/DDBJ databases">
        <authorList>
            <person name="Zeng Z."/>
            <person name="Chen C."/>
        </authorList>
    </citation>
    <scope>NUCLEOTIDE SEQUENCE [LARGE SCALE GENOMIC DNA]</scope>
    <source>
        <strain evidence="2 3">F44-8</strain>
    </source>
</reference>
<dbReference type="InterPro" id="IPR052044">
    <property type="entry name" value="PKS_Associated_Protein"/>
</dbReference>
<dbReference type="InterPro" id="IPR013096">
    <property type="entry name" value="Cupin_2"/>
</dbReference>
<protein>
    <submittedName>
        <fullName evidence="2">Mannose-6-phosphate isomerase</fullName>
    </submittedName>
</protein>
<dbReference type="EMBL" id="JRLV01000015">
    <property type="protein sequence ID" value="KGO79643.1"/>
    <property type="molecule type" value="Genomic_DNA"/>
</dbReference>
<dbReference type="Gene3D" id="2.60.120.10">
    <property type="entry name" value="Jelly Rolls"/>
    <property type="match status" value="1"/>
</dbReference>
<dbReference type="PANTHER" id="PTHR36114:SF1">
    <property type="entry name" value="16.7 KDA PROTEIN IN WHIE LOCUS"/>
    <property type="match status" value="1"/>
</dbReference>
<keyword evidence="3" id="KW-1185">Reference proteome</keyword>
<sequence>MEIKTVNLKEKFDSFTEYWNPKIVGELNGQLVKVVKLKDEFVMHKHDNEDEMFLVMEGKLLMELDDKTLEINAGEFVVIPKGTNHKPIAVGEVKVMLFEPNTTLNTGNTENDFTVKNLDRI</sequence>
<evidence type="ECO:0000313" key="3">
    <source>
        <dbReference type="Proteomes" id="UP000030129"/>
    </source>
</evidence>
<feature type="domain" description="Cupin type-2" evidence="1">
    <location>
        <begin position="40"/>
        <end position="97"/>
    </location>
</feature>
<dbReference type="AlphaFoldDB" id="A0A0A2LKD2"/>
<dbReference type="RefSeq" id="WP_035134661.1">
    <property type="nucleotide sequence ID" value="NZ_JRLV01000015.1"/>
</dbReference>
<gene>
    <name evidence="2" type="ORF">Q763_12390</name>
</gene>
<keyword evidence="2" id="KW-0413">Isomerase</keyword>
<dbReference type="PANTHER" id="PTHR36114">
    <property type="entry name" value="16.7 KDA PROTEIN IN WHIE LOCUS"/>
    <property type="match status" value="1"/>
</dbReference>
<comment type="caution">
    <text evidence="2">The sequence shown here is derived from an EMBL/GenBank/DDBJ whole genome shotgun (WGS) entry which is preliminary data.</text>
</comment>
<dbReference type="SUPFAM" id="SSF51182">
    <property type="entry name" value="RmlC-like cupins"/>
    <property type="match status" value="1"/>
</dbReference>
<dbReference type="STRING" id="1406840.Q763_12390"/>
<accession>A0A0A2LKD2</accession>
<dbReference type="eggNOG" id="COG0662">
    <property type="taxonomic scope" value="Bacteria"/>
</dbReference>
<dbReference type="Pfam" id="PF07883">
    <property type="entry name" value="Cupin_2"/>
    <property type="match status" value="1"/>
</dbReference>
<dbReference type="InterPro" id="IPR011051">
    <property type="entry name" value="RmlC_Cupin_sf"/>
</dbReference>